<evidence type="ECO:0008006" key="2">
    <source>
        <dbReference type="Google" id="ProtNLM"/>
    </source>
</evidence>
<dbReference type="InterPro" id="IPR021109">
    <property type="entry name" value="Peptidase_aspartic_dom_sf"/>
</dbReference>
<protein>
    <recommendedName>
        <fullName evidence="2">Peptidase A2 domain-containing protein</fullName>
    </recommendedName>
</protein>
<comment type="caution">
    <text evidence="1">The sequence shown here is derived from an EMBL/GenBank/DDBJ whole genome shotgun (WGS) entry which is preliminary data.</text>
</comment>
<accession>A0A0F9GU84</accession>
<dbReference type="EMBL" id="LAZR01027121">
    <property type="protein sequence ID" value="KKL66697.1"/>
    <property type="molecule type" value="Genomic_DNA"/>
</dbReference>
<evidence type="ECO:0000313" key="1">
    <source>
        <dbReference type="EMBL" id="KKL66697.1"/>
    </source>
</evidence>
<dbReference type="Gene3D" id="2.40.70.10">
    <property type="entry name" value="Acid Proteases"/>
    <property type="match status" value="1"/>
</dbReference>
<dbReference type="AlphaFoldDB" id="A0A0F9GU84"/>
<sequence length="137" mass="14982">SSLSKSLGLPKPDAQMKALWDTGATVTGISFRVVKMLDLGPTRKIEMISGTDTKEAVDVYTVDLLLPNGLTLFDLPAVEPPMLGRKELGPFDIIIGMDVIKIGDFAVTSENSETWFSFRYPPGKHIDFLNAPPVFRG</sequence>
<organism evidence="1">
    <name type="scientific">marine sediment metagenome</name>
    <dbReference type="NCBI Taxonomy" id="412755"/>
    <lineage>
        <taxon>unclassified sequences</taxon>
        <taxon>metagenomes</taxon>
        <taxon>ecological metagenomes</taxon>
    </lineage>
</organism>
<dbReference type="SUPFAM" id="SSF50630">
    <property type="entry name" value="Acid proteases"/>
    <property type="match status" value="1"/>
</dbReference>
<proteinExistence type="predicted"/>
<gene>
    <name evidence="1" type="ORF">LCGC14_2142400</name>
</gene>
<name>A0A0F9GU84_9ZZZZ</name>
<feature type="non-terminal residue" evidence="1">
    <location>
        <position position="1"/>
    </location>
</feature>
<reference evidence="1" key="1">
    <citation type="journal article" date="2015" name="Nature">
        <title>Complex archaea that bridge the gap between prokaryotes and eukaryotes.</title>
        <authorList>
            <person name="Spang A."/>
            <person name="Saw J.H."/>
            <person name="Jorgensen S.L."/>
            <person name="Zaremba-Niedzwiedzka K."/>
            <person name="Martijn J."/>
            <person name="Lind A.E."/>
            <person name="van Eijk R."/>
            <person name="Schleper C."/>
            <person name="Guy L."/>
            <person name="Ettema T.J."/>
        </authorList>
    </citation>
    <scope>NUCLEOTIDE SEQUENCE</scope>
</reference>
<dbReference type="Pfam" id="PF13650">
    <property type="entry name" value="Asp_protease_2"/>
    <property type="match status" value="1"/>
</dbReference>